<keyword evidence="2" id="KW-0472">Membrane</keyword>
<dbReference type="Pfam" id="PF00172">
    <property type="entry name" value="Zn_clus"/>
    <property type="match status" value="1"/>
</dbReference>
<keyword evidence="1" id="KW-0539">Nucleus</keyword>
<dbReference type="PANTHER" id="PTHR47784:SF5">
    <property type="entry name" value="STEROL UPTAKE CONTROL PROTEIN 2"/>
    <property type="match status" value="1"/>
</dbReference>
<evidence type="ECO:0000313" key="5">
    <source>
        <dbReference type="Proteomes" id="UP000054321"/>
    </source>
</evidence>
<protein>
    <recommendedName>
        <fullName evidence="3">Zn(2)-C6 fungal-type domain-containing protein</fullName>
    </recommendedName>
</protein>
<dbReference type="InParanoid" id="A0A0C3D256"/>
<keyword evidence="2" id="KW-0812">Transmembrane</keyword>
<dbReference type="InterPro" id="IPR053157">
    <property type="entry name" value="Sterol_Uptake_Regulator"/>
</dbReference>
<gene>
    <name evidence="4" type="ORF">OIDMADRAFT_115920</name>
</gene>
<dbReference type="PANTHER" id="PTHR47784">
    <property type="entry name" value="STEROL UPTAKE CONTROL PROTEIN 2"/>
    <property type="match status" value="1"/>
</dbReference>
<dbReference type="AlphaFoldDB" id="A0A0C3D256"/>
<evidence type="ECO:0000313" key="4">
    <source>
        <dbReference type="EMBL" id="KIN05334.1"/>
    </source>
</evidence>
<dbReference type="GO" id="GO:0001228">
    <property type="term" value="F:DNA-binding transcription activator activity, RNA polymerase II-specific"/>
    <property type="evidence" value="ECO:0007669"/>
    <property type="project" value="TreeGrafter"/>
</dbReference>
<accession>A0A0C3D256</accession>
<dbReference type="PROSITE" id="PS00463">
    <property type="entry name" value="ZN2_CY6_FUNGAL_1"/>
    <property type="match status" value="1"/>
</dbReference>
<keyword evidence="5" id="KW-1185">Reference proteome</keyword>
<reference evidence="4 5" key="1">
    <citation type="submission" date="2014-04" db="EMBL/GenBank/DDBJ databases">
        <authorList>
            <consortium name="DOE Joint Genome Institute"/>
            <person name="Kuo A."/>
            <person name="Martino E."/>
            <person name="Perotto S."/>
            <person name="Kohler A."/>
            <person name="Nagy L.G."/>
            <person name="Floudas D."/>
            <person name="Copeland A."/>
            <person name="Barry K.W."/>
            <person name="Cichocki N."/>
            <person name="Veneault-Fourrey C."/>
            <person name="LaButti K."/>
            <person name="Lindquist E.A."/>
            <person name="Lipzen A."/>
            <person name="Lundell T."/>
            <person name="Morin E."/>
            <person name="Murat C."/>
            <person name="Sun H."/>
            <person name="Tunlid A."/>
            <person name="Henrissat B."/>
            <person name="Grigoriev I.V."/>
            <person name="Hibbett D.S."/>
            <person name="Martin F."/>
            <person name="Nordberg H.P."/>
            <person name="Cantor M.N."/>
            <person name="Hua S.X."/>
        </authorList>
    </citation>
    <scope>NUCLEOTIDE SEQUENCE [LARGE SCALE GENOMIC DNA]</scope>
    <source>
        <strain evidence="4 5">Zn</strain>
    </source>
</reference>
<dbReference type="EMBL" id="KN832872">
    <property type="protein sequence ID" value="KIN05334.1"/>
    <property type="molecule type" value="Genomic_DNA"/>
</dbReference>
<organism evidence="4 5">
    <name type="scientific">Oidiodendron maius (strain Zn)</name>
    <dbReference type="NCBI Taxonomy" id="913774"/>
    <lineage>
        <taxon>Eukaryota</taxon>
        <taxon>Fungi</taxon>
        <taxon>Dikarya</taxon>
        <taxon>Ascomycota</taxon>
        <taxon>Pezizomycotina</taxon>
        <taxon>Leotiomycetes</taxon>
        <taxon>Leotiomycetes incertae sedis</taxon>
        <taxon>Myxotrichaceae</taxon>
        <taxon>Oidiodendron</taxon>
    </lineage>
</organism>
<dbReference type="PROSITE" id="PS50048">
    <property type="entry name" value="ZN2_CY6_FUNGAL_2"/>
    <property type="match status" value="1"/>
</dbReference>
<dbReference type="Proteomes" id="UP000054321">
    <property type="component" value="Unassembled WGS sequence"/>
</dbReference>
<dbReference type="HOGENOM" id="CLU_024934_5_2_1"/>
<dbReference type="STRING" id="913774.A0A0C3D256"/>
<feature type="domain" description="Zn(2)-C6 fungal-type" evidence="3">
    <location>
        <begin position="17"/>
        <end position="47"/>
    </location>
</feature>
<dbReference type="GO" id="GO:0008270">
    <property type="term" value="F:zinc ion binding"/>
    <property type="evidence" value="ECO:0007669"/>
    <property type="project" value="InterPro"/>
</dbReference>
<evidence type="ECO:0000259" key="3">
    <source>
        <dbReference type="PROSITE" id="PS50048"/>
    </source>
</evidence>
<dbReference type="SMART" id="SM00066">
    <property type="entry name" value="GAL4"/>
    <property type="match status" value="1"/>
</dbReference>
<evidence type="ECO:0000256" key="2">
    <source>
        <dbReference type="SAM" id="Phobius"/>
    </source>
</evidence>
<dbReference type="CDD" id="cd00067">
    <property type="entry name" value="GAL4"/>
    <property type="match status" value="1"/>
</dbReference>
<proteinExistence type="predicted"/>
<dbReference type="OrthoDB" id="5386330at2759"/>
<keyword evidence="2" id="KW-1133">Transmembrane helix</keyword>
<reference evidence="5" key="2">
    <citation type="submission" date="2015-01" db="EMBL/GenBank/DDBJ databases">
        <title>Evolutionary Origins and Diversification of the Mycorrhizal Mutualists.</title>
        <authorList>
            <consortium name="DOE Joint Genome Institute"/>
            <consortium name="Mycorrhizal Genomics Consortium"/>
            <person name="Kohler A."/>
            <person name="Kuo A."/>
            <person name="Nagy L.G."/>
            <person name="Floudas D."/>
            <person name="Copeland A."/>
            <person name="Barry K.W."/>
            <person name="Cichocki N."/>
            <person name="Veneault-Fourrey C."/>
            <person name="LaButti K."/>
            <person name="Lindquist E.A."/>
            <person name="Lipzen A."/>
            <person name="Lundell T."/>
            <person name="Morin E."/>
            <person name="Murat C."/>
            <person name="Riley R."/>
            <person name="Ohm R."/>
            <person name="Sun H."/>
            <person name="Tunlid A."/>
            <person name="Henrissat B."/>
            <person name="Grigoriev I.V."/>
            <person name="Hibbett D.S."/>
            <person name="Martin F."/>
        </authorList>
    </citation>
    <scope>NUCLEOTIDE SEQUENCE [LARGE SCALE GENOMIC DNA]</scope>
    <source>
        <strain evidence="5">Zn</strain>
    </source>
</reference>
<sequence length="371" mass="42494">MATTIKKRKAHRKSREGCVQCKERHAKCNEVHPQCLQCKRANILCSFSSPSLSITPLNEDSLVDLELLDHWHRHSVTGFLSETTMHLQHDLVRLGFSHHYLLNSILSLTALQLYSQDQSQSKWYTRAVAHNQAAITRARPHLHSLDQTQHRALLGFSAFASMYTVAEPPLRTAHVRSLQAQFDPIEELLRALQFSRSTTVFVRQNFSPLIISESWLLAKPGGNRGEGLQDLEIRFPQLAPLRECIERWCEGGQRAACLHAVEELFSRITKLLDNSEDSESAKVIWGWGIEVDQIFLDMCWARHAMALVILAHFTVLMSFVKKFWCMRIWPGALLGHIRQVLGDEWEDALKWASISSSGWQHWYRGRRLAAA</sequence>
<dbReference type="InterPro" id="IPR001138">
    <property type="entry name" value="Zn2Cys6_DnaBD"/>
</dbReference>
<evidence type="ECO:0000256" key="1">
    <source>
        <dbReference type="ARBA" id="ARBA00023242"/>
    </source>
</evidence>
<name>A0A0C3D256_OIDMZ</name>
<dbReference type="SUPFAM" id="SSF57701">
    <property type="entry name" value="Zn2/Cys6 DNA-binding domain"/>
    <property type="match status" value="1"/>
</dbReference>
<dbReference type="Gene3D" id="4.10.240.10">
    <property type="entry name" value="Zn(2)-C6 fungal-type DNA-binding domain"/>
    <property type="match status" value="1"/>
</dbReference>
<dbReference type="InterPro" id="IPR036864">
    <property type="entry name" value="Zn2-C6_fun-type_DNA-bd_sf"/>
</dbReference>
<feature type="transmembrane region" description="Helical" evidence="2">
    <location>
        <begin position="300"/>
        <end position="320"/>
    </location>
</feature>